<dbReference type="AlphaFoldDB" id="A0AAP0PBQ1"/>
<protein>
    <submittedName>
        <fullName evidence="2">Uncharacterized protein</fullName>
    </submittedName>
</protein>
<keyword evidence="1" id="KW-0472">Membrane</keyword>
<name>A0AAP0PBQ1_9MAGN</name>
<keyword evidence="3" id="KW-1185">Reference proteome</keyword>
<accession>A0AAP0PBQ1</accession>
<gene>
    <name evidence="2" type="ORF">Sjap_009412</name>
</gene>
<dbReference type="Proteomes" id="UP001417504">
    <property type="component" value="Unassembled WGS sequence"/>
</dbReference>
<organism evidence="2 3">
    <name type="scientific">Stephania japonica</name>
    <dbReference type="NCBI Taxonomy" id="461633"/>
    <lineage>
        <taxon>Eukaryota</taxon>
        <taxon>Viridiplantae</taxon>
        <taxon>Streptophyta</taxon>
        <taxon>Embryophyta</taxon>
        <taxon>Tracheophyta</taxon>
        <taxon>Spermatophyta</taxon>
        <taxon>Magnoliopsida</taxon>
        <taxon>Ranunculales</taxon>
        <taxon>Menispermaceae</taxon>
        <taxon>Menispermoideae</taxon>
        <taxon>Cissampelideae</taxon>
        <taxon>Stephania</taxon>
    </lineage>
</organism>
<proteinExistence type="predicted"/>
<evidence type="ECO:0000256" key="1">
    <source>
        <dbReference type="SAM" id="Phobius"/>
    </source>
</evidence>
<feature type="transmembrane region" description="Helical" evidence="1">
    <location>
        <begin position="27"/>
        <end position="46"/>
    </location>
</feature>
<sequence length="49" mass="5717">MTINVVLWFCIDFDHLMAFFDSVDTQISLLNLSICLSCYLLHFLPFNTT</sequence>
<reference evidence="2 3" key="1">
    <citation type="submission" date="2024-01" db="EMBL/GenBank/DDBJ databases">
        <title>Genome assemblies of Stephania.</title>
        <authorList>
            <person name="Yang L."/>
        </authorList>
    </citation>
    <scope>NUCLEOTIDE SEQUENCE [LARGE SCALE GENOMIC DNA]</scope>
    <source>
        <strain evidence="2">QJT</strain>
        <tissue evidence="2">Leaf</tissue>
    </source>
</reference>
<evidence type="ECO:0000313" key="2">
    <source>
        <dbReference type="EMBL" id="KAK9138818.1"/>
    </source>
</evidence>
<keyword evidence="1" id="KW-1133">Transmembrane helix</keyword>
<evidence type="ECO:0000313" key="3">
    <source>
        <dbReference type="Proteomes" id="UP001417504"/>
    </source>
</evidence>
<dbReference type="EMBL" id="JBBNAE010000003">
    <property type="protein sequence ID" value="KAK9138818.1"/>
    <property type="molecule type" value="Genomic_DNA"/>
</dbReference>
<comment type="caution">
    <text evidence="2">The sequence shown here is derived from an EMBL/GenBank/DDBJ whole genome shotgun (WGS) entry which is preliminary data.</text>
</comment>
<keyword evidence="1" id="KW-0812">Transmembrane</keyword>